<sequence length="277" mass="32243">MANKKSYTNEEKIYWDIEAPILYDYVNFANRLRPLQALELKHEKFSMQQDGKRMYLVLLTELYQKSLEDLAVILLGLYRRFNTDADCGYQKKFKQTTTPLTYTLINYKTREAAIKAVTDKCPSEKDFINKLHINDLETLNVNLLMPLLDIPSFYTDLHQNVLAWMKDQEKRFRIYNKIKHGAAVVGSAKLLNSKNENAPAVIYADENANLTDHPLIVHSLHFTETEFVLLQHGVIKVGDCIRDLIAIYLCKNYPDFLTKRGFSSPLLFFQQRRPAKK</sequence>
<name>A0A1G2R548_9BACT</name>
<proteinExistence type="predicted"/>
<dbReference type="EMBL" id="MHTX01000030">
    <property type="protein sequence ID" value="OHA67956.1"/>
    <property type="molecule type" value="Genomic_DNA"/>
</dbReference>
<evidence type="ECO:0000313" key="2">
    <source>
        <dbReference type="Proteomes" id="UP000179258"/>
    </source>
</evidence>
<protein>
    <submittedName>
        <fullName evidence="1">Uncharacterized protein</fullName>
    </submittedName>
</protein>
<organism evidence="1 2">
    <name type="scientific">Candidatus Wildermuthbacteria bacterium RIFCSPHIGHO2_02_FULL_47_17</name>
    <dbReference type="NCBI Taxonomy" id="1802452"/>
    <lineage>
        <taxon>Bacteria</taxon>
        <taxon>Candidatus Wildermuthiibacteriota</taxon>
    </lineage>
</organism>
<reference evidence="1 2" key="1">
    <citation type="journal article" date="2016" name="Nat. Commun.">
        <title>Thousands of microbial genomes shed light on interconnected biogeochemical processes in an aquifer system.</title>
        <authorList>
            <person name="Anantharaman K."/>
            <person name="Brown C.T."/>
            <person name="Hug L.A."/>
            <person name="Sharon I."/>
            <person name="Castelle C.J."/>
            <person name="Probst A.J."/>
            <person name="Thomas B.C."/>
            <person name="Singh A."/>
            <person name="Wilkins M.J."/>
            <person name="Karaoz U."/>
            <person name="Brodie E.L."/>
            <person name="Williams K.H."/>
            <person name="Hubbard S.S."/>
            <person name="Banfield J.F."/>
        </authorList>
    </citation>
    <scope>NUCLEOTIDE SEQUENCE [LARGE SCALE GENOMIC DNA]</scope>
</reference>
<dbReference type="AlphaFoldDB" id="A0A1G2R548"/>
<gene>
    <name evidence="1" type="ORF">A3D59_02910</name>
</gene>
<comment type="caution">
    <text evidence="1">The sequence shown here is derived from an EMBL/GenBank/DDBJ whole genome shotgun (WGS) entry which is preliminary data.</text>
</comment>
<accession>A0A1G2R548</accession>
<dbReference type="Proteomes" id="UP000179258">
    <property type="component" value="Unassembled WGS sequence"/>
</dbReference>
<evidence type="ECO:0000313" key="1">
    <source>
        <dbReference type="EMBL" id="OHA67956.1"/>
    </source>
</evidence>